<dbReference type="Proteomes" id="UP000222564">
    <property type="component" value="Unassembled WGS sequence"/>
</dbReference>
<proteinExistence type="predicted"/>
<name>A0A2C6MC61_9FIRM</name>
<gene>
    <name evidence="1" type="ORF">P378_15040</name>
</gene>
<dbReference type="EMBL" id="AWQQ01000088">
    <property type="protein sequence ID" value="PHJ37628.1"/>
    <property type="molecule type" value="Genomic_DNA"/>
</dbReference>
<keyword evidence="2" id="KW-1185">Reference proteome</keyword>
<evidence type="ECO:0000313" key="1">
    <source>
        <dbReference type="EMBL" id="PHJ37628.1"/>
    </source>
</evidence>
<protein>
    <submittedName>
        <fullName evidence="1">Uncharacterized protein</fullName>
    </submittedName>
</protein>
<comment type="caution">
    <text evidence="1">The sequence shown here is derived from an EMBL/GenBank/DDBJ whole genome shotgun (WGS) entry which is preliminary data.</text>
</comment>
<reference evidence="1 2" key="1">
    <citation type="submission" date="2013-09" db="EMBL/GenBank/DDBJ databases">
        <title>Biodegradation of hydrocarbons in the deep terrestrial subsurface : characterization of a microbial consortium composed of two Desulfotomaculum species originating from a deep geological formation.</title>
        <authorList>
            <person name="Aullo T."/>
            <person name="Berlendis S."/>
            <person name="Lascourreges J.-F."/>
            <person name="Dessort D."/>
            <person name="Saint-Laurent S."/>
            <person name="Schraauwers B."/>
            <person name="Mas J."/>
            <person name="Magot M."/>
            <person name="Ranchou-Peyruse A."/>
        </authorList>
    </citation>
    <scope>NUCLEOTIDE SEQUENCE [LARGE SCALE GENOMIC DNA]</scope>
    <source>
        <strain evidence="1 2">Bs107</strain>
    </source>
</reference>
<accession>A0A2C6MC61</accession>
<evidence type="ECO:0000313" key="2">
    <source>
        <dbReference type="Proteomes" id="UP000222564"/>
    </source>
</evidence>
<sequence length="37" mass="4084">MVQNASVTESQTASLEELSARLIDISLQMDQLAKNFT</sequence>
<organism evidence="1 2">
    <name type="scientific">Desulforamulus profundi</name>
    <dbReference type="NCBI Taxonomy" id="1383067"/>
    <lineage>
        <taxon>Bacteria</taxon>
        <taxon>Bacillati</taxon>
        <taxon>Bacillota</taxon>
        <taxon>Clostridia</taxon>
        <taxon>Eubacteriales</taxon>
        <taxon>Peptococcaceae</taxon>
        <taxon>Desulforamulus</taxon>
    </lineage>
</organism>
<dbReference type="AlphaFoldDB" id="A0A2C6MC61"/>